<reference evidence="2 3" key="1">
    <citation type="submission" date="2017-08" db="EMBL/GenBank/DDBJ databases">
        <title>Halomonas alkalisoli sp. nov., isolated from saline alkaline soil.</title>
        <authorList>
            <person name="Wang D."/>
            <person name="Zhang G."/>
        </authorList>
    </citation>
    <scope>NUCLEOTIDE SEQUENCE [LARGE SCALE GENOMIC DNA]</scope>
    <source>
        <strain evidence="2 3">WRN001</strain>
    </source>
</reference>
<dbReference type="EMBL" id="NSKB01000001">
    <property type="protein sequence ID" value="PAU79345.1"/>
    <property type="molecule type" value="Genomic_DNA"/>
</dbReference>
<evidence type="ECO:0000313" key="2">
    <source>
        <dbReference type="EMBL" id="PAU79345.1"/>
    </source>
</evidence>
<proteinExistence type="predicted"/>
<feature type="region of interest" description="Disordered" evidence="1">
    <location>
        <begin position="1"/>
        <end position="32"/>
    </location>
</feature>
<evidence type="ECO:0000256" key="1">
    <source>
        <dbReference type="SAM" id="MobiDB-lite"/>
    </source>
</evidence>
<comment type="caution">
    <text evidence="2">The sequence shown here is derived from an EMBL/GenBank/DDBJ whole genome shotgun (WGS) entry which is preliminary data.</text>
</comment>
<sequence length="64" mass="7392">MPWVRSMSPNGLAMDGQHRSCKRSRMRERSRASVALRDDLQRLLVGLPPDQSRAVMLQRRVMLS</sequence>
<name>A0A2A2F419_9GAMM</name>
<protein>
    <submittedName>
        <fullName evidence="2">Uncharacterized protein</fullName>
    </submittedName>
</protein>
<dbReference type="AlphaFoldDB" id="A0A2A2F419"/>
<evidence type="ECO:0000313" key="3">
    <source>
        <dbReference type="Proteomes" id="UP000217771"/>
    </source>
</evidence>
<gene>
    <name evidence="2" type="ORF">CK498_02935</name>
</gene>
<accession>A0A2A2F419</accession>
<keyword evidence="3" id="KW-1185">Reference proteome</keyword>
<organism evidence="2 3">
    <name type="scientific">Halomonas salipaludis</name>
    <dbReference type="NCBI Taxonomy" id="2032625"/>
    <lineage>
        <taxon>Bacteria</taxon>
        <taxon>Pseudomonadati</taxon>
        <taxon>Pseudomonadota</taxon>
        <taxon>Gammaproteobacteria</taxon>
        <taxon>Oceanospirillales</taxon>
        <taxon>Halomonadaceae</taxon>
        <taxon>Halomonas</taxon>
    </lineage>
</organism>
<dbReference type="Proteomes" id="UP000217771">
    <property type="component" value="Unassembled WGS sequence"/>
</dbReference>